<dbReference type="Proteomes" id="UP000036403">
    <property type="component" value="Unassembled WGS sequence"/>
</dbReference>
<dbReference type="AlphaFoldDB" id="A0A0J7NM37"/>
<protein>
    <submittedName>
        <fullName evidence="1">Aminopeptidase 2</fullName>
    </submittedName>
</protein>
<keyword evidence="1" id="KW-0031">Aminopeptidase</keyword>
<proteinExistence type="predicted"/>
<evidence type="ECO:0000313" key="2">
    <source>
        <dbReference type="Proteomes" id="UP000036403"/>
    </source>
</evidence>
<dbReference type="PaxDb" id="67767-A0A0J7NM37"/>
<accession>A0A0J7NM37</accession>
<keyword evidence="1" id="KW-0645">Protease</keyword>
<dbReference type="GO" id="GO:0004177">
    <property type="term" value="F:aminopeptidase activity"/>
    <property type="evidence" value="ECO:0007669"/>
    <property type="project" value="UniProtKB-KW"/>
</dbReference>
<keyword evidence="1" id="KW-0378">Hydrolase</keyword>
<name>A0A0J7NM37_LASNI</name>
<evidence type="ECO:0000313" key="1">
    <source>
        <dbReference type="EMBL" id="KMQ93550.1"/>
    </source>
</evidence>
<organism evidence="1 2">
    <name type="scientific">Lasius niger</name>
    <name type="common">Black garden ant</name>
    <dbReference type="NCBI Taxonomy" id="67767"/>
    <lineage>
        <taxon>Eukaryota</taxon>
        <taxon>Metazoa</taxon>
        <taxon>Ecdysozoa</taxon>
        <taxon>Arthropoda</taxon>
        <taxon>Hexapoda</taxon>
        <taxon>Insecta</taxon>
        <taxon>Pterygota</taxon>
        <taxon>Neoptera</taxon>
        <taxon>Endopterygota</taxon>
        <taxon>Hymenoptera</taxon>
        <taxon>Apocrita</taxon>
        <taxon>Aculeata</taxon>
        <taxon>Formicoidea</taxon>
        <taxon>Formicidae</taxon>
        <taxon>Formicinae</taxon>
        <taxon>Lasius</taxon>
        <taxon>Lasius</taxon>
    </lineage>
</organism>
<gene>
    <name evidence="1" type="ORF">RF55_6342</name>
</gene>
<reference evidence="1 2" key="1">
    <citation type="submission" date="2015-04" db="EMBL/GenBank/DDBJ databases">
        <title>Lasius niger genome sequencing.</title>
        <authorList>
            <person name="Konorov E.A."/>
            <person name="Nikitin M.A."/>
            <person name="Kirill M.V."/>
            <person name="Chang P."/>
        </authorList>
    </citation>
    <scope>NUCLEOTIDE SEQUENCE [LARGE SCALE GENOMIC DNA]</scope>
    <source>
        <tissue evidence="1">Whole</tissue>
    </source>
</reference>
<sequence>MDGNIADLNMSHPIGSSTACLSLISVDSRRIKDEPLVSMKDKFQLGSRKEGALSGDLIWRSLIQARHEHEIHTDLFESAPRTTDAFISLYRLPERDYFPIRILSFTDK</sequence>
<comment type="caution">
    <text evidence="1">The sequence shown here is derived from an EMBL/GenBank/DDBJ whole genome shotgun (WGS) entry which is preliminary data.</text>
</comment>
<keyword evidence="2" id="KW-1185">Reference proteome</keyword>
<dbReference type="EMBL" id="LBMM01003426">
    <property type="protein sequence ID" value="KMQ93550.1"/>
    <property type="molecule type" value="Genomic_DNA"/>
</dbReference>